<feature type="transmembrane region" description="Helical" evidence="6">
    <location>
        <begin position="82"/>
        <end position="109"/>
    </location>
</feature>
<evidence type="ECO:0000256" key="2">
    <source>
        <dbReference type="ARBA" id="ARBA00022448"/>
    </source>
</evidence>
<evidence type="ECO:0000256" key="4">
    <source>
        <dbReference type="ARBA" id="ARBA00022989"/>
    </source>
</evidence>
<feature type="transmembrane region" description="Helical" evidence="6">
    <location>
        <begin position="15"/>
        <end position="37"/>
    </location>
</feature>
<evidence type="ECO:0000259" key="7">
    <source>
        <dbReference type="PROSITE" id="PS50850"/>
    </source>
</evidence>
<protein>
    <submittedName>
        <fullName evidence="8">MFS general substrate transporter</fullName>
    </submittedName>
</protein>
<feature type="transmembrane region" description="Helical" evidence="6">
    <location>
        <begin position="171"/>
        <end position="190"/>
    </location>
</feature>
<dbReference type="STRING" id="1149755.A0A2J6QUY8"/>
<evidence type="ECO:0000256" key="3">
    <source>
        <dbReference type="ARBA" id="ARBA00022692"/>
    </source>
</evidence>
<dbReference type="Pfam" id="PF07690">
    <property type="entry name" value="MFS_1"/>
    <property type="match status" value="1"/>
</dbReference>
<sequence>EAPPYSIFPRYERLFYAWLASVAAFASPVSTSIYYPALTILAKDLNTSLGNINLTITTYMVFQAVAPTFVGGISDRFGRRPAYFICFVIYIIANTGLALQTSYIALLLLRCIQSSGSSGTISLSNGVVSDVSTRSQRGHYIGIAALGSNLGPTLGPLIGGLLVHFRGWRSIFWFLDIYAGIMLLMITLIMPETCRNIVGNGGVPPQRWNYSLLSFLRLRRQRKKGIPVATSTLSNKRRPTLLASLQIVRCKQALLLLLFSGLQSAGYFILLAGLPQQLESTFHYNSIQVGLCYIPMGCGILVARQLAGRLIDRNFKRHAKKLGITIVKNRQTSTEGFPIERARLEIGLPMAYLGCITVVPYGWVMHMKHPPLPLALVMLFCNALSMSGSMQCVQVLLIDLFPDSPSSCSAAANLIRCLLGAGGVALVEPLLKTIGRGWTGTVISAVWMTGTLLWWSVWVWGPGWRKQRASKLE</sequence>
<evidence type="ECO:0000313" key="9">
    <source>
        <dbReference type="Proteomes" id="UP000235786"/>
    </source>
</evidence>
<evidence type="ECO:0000256" key="6">
    <source>
        <dbReference type="SAM" id="Phobius"/>
    </source>
</evidence>
<dbReference type="PANTHER" id="PTHR23502:SF51">
    <property type="entry name" value="QUINIDINE RESISTANCE PROTEIN 1-RELATED"/>
    <property type="match status" value="1"/>
</dbReference>
<dbReference type="EMBL" id="KZ613969">
    <property type="protein sequence ID" value="PMD30085.1"/>
    <property type="molecule type" value="Genomic_DNA"/>
</dbReference>
<dbReference type="InterPro" id="IPR011701">
    <property type="entry name" value="MFS"/>
</dbReference>
<dbReference type="FunFam" id="1.20.1720.10:FF:000009">
    <property type="entry name" value="MFS multidrug transporter"/>
    <property type="match status" value="1"/>
</dbReference>
<feature type="transmembrane region" description="Helical" evidence="6">
    <location>
        <begin position="437"/>
        <end position="461"/>
    </location>
</feature>
<dbReference type="OrthoDB" id="2441642at2759"/>
<evidence type="ECO:0000256" key="1">
    <source>
        <dbReference type="ARBA" id="ARBA00004141"/>
    </source>
</evidence>
<dbReference type="Proteomes" id="UP000235786">
    <property type="component" value="Unassembled WGS sequence"/>
</dbReference>
<dbReference type="GO" id="GO:0022857">
    <property type="term" value="F:transmembrane transporter activity"/>
    <property type="evidence" value="ECO:0007669"/>
    <property type="project" value="InterPro"/>
</dbReference>
<feature type="transmembrane region" description="Helical" evidence="6">
    <location>
        <begin position="346"/>
        <end position="364"/>
    </location>
</feature>
<gene>
    <name evidence="8" type="ORF">L207DRAFT_409562</name>
</gene>
<evidence type="ECO:0000313" key="8">
    <source>
        <dbReference type="EMBL" id="PMD30085.1"/>
    </source>
</evidence>
<keyword evidence="2" id="KW-0813">Transport</keyword>
<reference evidence="8 9" key="1">
    <citation type="submission" date="2016-04" db="EMBL/GenBank/DDBJ databases">
        <title>A degradative enzymes factory behind the ericoid mycorrhizal symbiosis.</title>
        <authorList>
            <consortium name="DOE Joint Genome Institute"/>
            <person name="Martino E."/>
            <person name="Morin E."/>
            <person name="Grelet G."/>
            <person name="Kuo A."/>
            <person name="Kohler A."/>
            <person name="Daghino S."/>
            <person name="Barry K."/>
            <person name="Choi C."/>
            <person name="Cichocki N."/>
            <person name="Clum A."/>
            <person name="Copeland A."/>
            <person name="Hainaut M."/>
            <person name="Haridas S."/>
            <person name="Labutti K."/>
            <person name="Lindquist E."/>
            <person name="Lipzen A."/>
            <person name="Khouja H.-R."/>
            <person name="Murat C."/>
            <person name="Ohm R."/>
            <person name="Olson A."/>
            <person name="Spatafora J."/>
            <person name="Veneault-Fourrey C."/>
            <person name="Henrissat B."/>
            <person name="Grigoriev I."/>
            <person name="Martin F."/>
            <person name="Perotto S."/>
        </authorList>
    </citation>
    <scope>NUCLEOTIDE SEQUENCE [LARGE SCALE GENOMIC DNA]</scope>
    <source>
        <strain evidence="8 9">F</strain>
    </source>
</reference>
<proteinExistence type="predicted"/>
<organism evidence="8 9">
    <name type="scientific">Hyaloscypha variabilis (strain UAMH 11265 / GT02V1 / F)</name>
    <name type="common">Meliniomyces variabilis</name>
    <dbReference type="NCBI Taxonomy" id="1149755"/>
    <lineage>
        <taxon>Eukaryota</taxon>
        <taxon>Fungi</taxon>
        <taxon>Dikarya</taxon>
        <taxon>Ascomycota</taxon>
        <taxon>Pezizomycotina</taxon>
        <taxon>Leotiomycetes</taxon>
        <taxon>Helotiales</taxon>
        <taxon>Hyaloscyphaceae</taxon>
        <taxon>Hyaloscypha</taxon>
        <taxon>Hyaloscypha variabilis</taxon>
    </lineage>
</organism>
<dbReference type="InterPro" id="IPR036259">
    <property type="entry name" value="MFS_trans_sf"/>
</dbReference>
<dbReference type="GO" id="GO:0005886">
    <property type="term" value="C:plasma membrane"/>
    <property type="evidence" value="ECO:0007669"/>
    <property type="project" value="TreeGrafter"/>
</dbReference>
<feature type="transmembrane region" description="Helical" evidence="6">
    <location>
        <begin position="286"/>
        <end position="307"/>
    </location>
</feature>
<feature type="transmembrane region" description="Helical" evidence="6">
    <location>
        <begin position="410"/>
        <end position="431"/>
    </location>
</feature>
<feature type="transmembrane region" description="Helical" evidence="6">
    <location>
        <begin position="253"/>
        <end position="274"/>
    </location>
</feature>
<dbReference type="AlphaFoldDB" id="A0A2J6QUY8"/>
<dbReference type="SUPFAM" id="SSF103473">
    <property type="entry name" value="MFS general substrate transporter"/>
    <property type="match status" value="1"/>
</dbReference>
<keyword evidence="5 6" id="KW-0472">Membrane</keyword>
<dbReference type="Gene3D" id="1.20.1250.20">
    <property type="entry name" value="MFS general substrate transporter like domains"/>
    <property type="match status" value="1"/>
</dbReference>
<keyword evidence="9" id="KW-1185">Reference proteome</keyword>
<feature type="transmembrane region" description="Helical" evidence="6">
    <location>
        <begin position="49"/>
        <end position="70"/>
    </location>
</feature>
<accession>A0A2J6QUY8</accession>
<feature type="transmembrane region" description="Helical" evidence="6">
    <location>
        <begin position="376"/>
        <end position="398"/>
    </location>
</feature>
<keyword evidence="4 6" id="KW-1133">Transmembrane helix</keyword>
<evidence type="ECO:0000256" key="5">
    <source>
        <dbReference type="ARBA" id="ARBA00023136"/>
    </source>
</evidence>
<dbReference type="PANTHER" id="PTHR23502">
    <property type="entry name" value="MAJOR FACILITATOR SUPERFAMILY"/>
    <property type="match status" value="1"/>
</dbReference>
<keyword evidence="3 6" id="KW-0812">Transmembrane</keyword>
<dbReference type="PROSITE" id="PS50850">
    <property type="entry name" value="MFS"/>
    <property type="match status" value="1"/>
</dbReference>
<feature type="non-terminal residue" evidence="8">
    <location>
        <position position="473"/>
    </location>
</feature>
<feature type="domain" description="Major facilitator superfamily (MFS) profile" evidence="7">
    <location>
        <begin position="16"/>
        <end position="473"/>
    </location>
</feature>
<feature type="transmembrane region" description="Helical" evidence="6">
    <location>
        <begin position="140"/>
        <end position="165"/>
    </location>
</feature>
<comment type="subcellular location">
    <subcellularLocation>
        <location evidence="1">Membrane</location>
        <topology evidence="1">Multi-pass membrane protein</topology>
    </subcellularLocation>
</comment>
<dbReference type="InterPro" id="IPR020846">
    <property type="entry name" value="MFS_dom"/>
</dbReference>
<name>A0A2J6QUY8_HYAVF</name>
<feature type="non-terminal residue" evidence="8">
    <location>
        <position position="1"/>
    </location>
</feature>